<dbReference type="PROSITE" id="PS51257">
    <property type="entry name" value="PROKAR_LIPOPROTEIN"/>
    <property type="match status" value="1"/>
</dbReference>
<evidence type="ECO:0000256" key="1">
    <source>
        <dbReference type="SAM" id="SignalP"/>
    </source>
</evidence>
<dbReference type="Proteomes" id="UP001168552">
    <property type="component" value="Unassembled WGS sequence"/>
</dbReference>
<feature type="signal peptide" evidence="1">
    <location>
        <begin position="1"/>
        <end position="20"/>
    </location>
</feature>
<evidence type="ECO:0000313" key="3">
    <source>
        <dbReference type="Proteomes" id="UP001168552"/>
    </source>
</evidence>
<organism evidence="2 3">
    <name type="scientific">Shiella aurantiaca</name>
    <dbReference type="NCBI Taxonomy" id="3058365"/>
    <lineage>
        <taxon>Bacteria</taxon>
        <taxon>Pseudomonadati</taxon>
        <taxon>Bacteroidota</taxon>
        <taxon>Cytophagia</taxon>
        <taxon>Cytophagales</taxon>
        <taxon>Shiellaceae</taxon>
        <taxon>Shiella</taxon>
    </lineage>
</organism>
<accession>A0ABT8F6E3</accession>
<dbReference type="Pfam" id="PF12771">
    <property type="entry name" value="SusD-like_2"/>
    <property type="match status" value="1"/>
</dbReference>
<dbReference type="Gene3D" id="1.25.40.390">
    <property type="match status" value="1"/>
</dbReference>
<keyword evidence="1" id="KW-0732">Signal</keyword>
<reference evidence="2" key="1">
    <citation type="submission" date="2023-06" db="EMBL/GenBank/DDBJ databases">
        <title>Cytophagales bacterium Strain LB-30, isolated from soil.</title>
        <authorList>
            <person name="Liu B."/>
        </authorList>
    </citation>
    <scope>NUCLEOTIDE SEQUENCE</scope>
    <source>
        <strain evidence="2">LB-30</strain>
    </source>
</reference>
<dbReference type="EMBL" id="JAUHJS010000005">
    <property type="protein sequence ID" value="MDN4165935.1"/>
    <property type="molecule type" value="Genomic_DNA"/>
</dbReference>
<name>A0ABT8F6E3_9BACT</name>
<gene>
    <name evidence="2" type="ORF">QWY31_10505</name>
</gene>
<dbReference type="InterPro" id="IPR011990">
    <property type="entry name" value="TPR-like_helical_dom_sf"/>
</dbReference>
<keyword evidence="2" id="KW-0449">Lipoprotein</keyword>
<protein>
    <submittedName>
        <fullName evidence="2">SusD/RagB family nutrient-binding outer membrane lipoprotein</fullName>
    </submittedName>
</protein>
<proteinExistence type="predicted"/>
<dbReference type="RefSeq" id="WP_320004471.1">
    <property type="nucleotide sequence ID" value="NZ_JAUHJS010000005.1"/>
</dbReference>
<sequence>MKKKIFILFAVAFASVMSSCNDYLDVNTDPNNPTSADPYLILPVAQNYTARWMHSDRRVSHLGNMLMYNWSESAGFSWYNDEFLYQVNTNFYGGIFNDAYLRALKQYALLDSYDPEVYGAYVAIGKIMKSYTFQILTDFYGDIPYFDALQRSNNPSPKYDAASEIYDDLIIQLTEAIAMIDAAEANATSIFPEGDDMIFGGDMLMWKQFANTIKVRILNRVASAKGDAYVNTELAAIAAEGSGFITSNVVITPDGGYLNEEDKQNPFWEDFGANVAGSPTLSGQATCASDFMIQLLQDNADSRIDYLFEQPATGHLGVPQGITADPAVYAPSLVSNIGPALLQGPEQGSIIFTLAEHNFNMAELALNGFGGDPQTFYEAGVTAAFNTLGAPIGSYLNQPFANYVAASDKLEVIITQKWLAVQGLTAEQSWFDHTRTGYPSDLPISQEAPNLVRPVRLLYPASETSGNSANIPAQANPFTDKQFWAN</sequence>
<dbReference type="SUPFAM" id="SSF48452">
    <property type="entry name" value="TPR-like"/>
    <property type="match status" value="1"/>
</dbReference>
<comment type="caution">
    <text evidence="2">The sequence shown here is derived from an EMBL/GenBank/DDBJ whole genome shotgun (WGS) entry which is preliminary data.</text>
</comment>
<dbReference type="InterPro" id="IPR041662">
    <property type="entry name" value="SusD-like_2"/>
</dbReference>
<feature type="chain" id="PRO_5047413652" evidence="1">
    <location>
        <begin position="21"/>
        <end position="486"/>
    </location>
</feature>
<evidence type="ECO:0000313" key="2">
    <source>
        <dbReference type="EMBL" id="MDN4165935.1"/>
    </source>
</evidence>
<keyword evidence="3" id="KW-1185">Reference proteome</keyword>